<evidence type="ECO:0000313" key="2">
    <source>
        <dbReference type="Proteomes" id="UP000489600"/>
    </source>
</evidence>
<proteinExistence type="predicted"/>
<dbReference type="EMBL" id="CABITT030000008">
    <property type="protein sequence ID" value="VVB15104.1"/>
    <property type="molecule type" value="Genomic_DNA"/>
</dbReference>
<dbReference type="GO" id="GO:0003676">
    <property type="term" value="F:nucleic acid binding"/>
    <property type="evidence" value="ECO:0007669"/>
    <property type="project" value="InterPro"/>
</dbReference>
<reference evidence="1" key="1">
    <citation type="submission" date="2019-07" db="EMBL/GenBank/DDBJ databases">
        <authorList>
            <person name="Dittberner H."/>
        </authorList>
    </citation>
    <scope>NUCLEOTIDE SEQUENCE [LARGE SCALE GENOMIC DNA]</scope>
</reference>
<dbReference type="OrthoDB" id="272703at2759"/>
<sequence>MALSQSTLLLPSLLIPSLKRNLVGESQNPITAILPTTETPKYRLISSGLTSRNKPCSHLRTINCVSSAGDGSRESSSISSLFVKGLPDSVSEGRLRKVFSEFGQQRGCRVGCGSHERKGIKASLKLNKHVYSRWLGFKLWSVFRILLTKACSLIPGLRNPGRIRSSRRKPIRE</sequence>
<accession>A0A565CNG1</accession>
<dbReference type="SUPFAM" id="SSF54928">
    <property type="entry name" value="RNA-binding domain, RBD"/>
    <property type="match status" value="1"/>
</dbReference>
<evidence type="ECO:0000313" key="1">
    <source>
        <dbReference type="EMBL" id="VVB15104.1"/>
    </source>
</evidence>
<protein>
    <submittedName>
        <fullName evidence="1">Uncharacterized protein</fullName>
    </submittedName>
</protein>
<dbReference type="Proteomes" id="UP000489600">
    <property type="component" value="Unassembled WGS sequence"/>
</dbReference>
<keyword evidence="2" id="KW-1185">Reference proteome</keyword>
<gene>
    <name evidence="1" type="ORF">ANE_LOCUS25548</name>
</gene>
<name>A0A565CNG1_9BRAS</name>
<comment type="caution">
    <text evidence="1">The sequence shown here is derived from an EMBL/GenBank/DDBJ whole genome shotgun (WGS) entry which is preliminary data.</text>
</comment>
<dbReference type="AlphaFoldDB" id="A0A565CNG1"/>
<organism evidence="1 2">
    <name type="scientific">Arabis nemorensis</name>
    <dbReference type="NCBI Taxonomy" id="586526"/>
    <lineage>
        <taxon>Eukaryota</taxon>
        <taxon>Viridiplantae</taxon>
        <taxon>Streptophyta</taxon>
        <taxon>Embryophyta</taxon>
        <taxon>Tracheophyta</taxon>
        <taxon>Spermatophyta</taxon>
        <taxon>Magnoliopsida</taxon>
        <taxon>eudicotyledons</taxon>
        <taxon>Gunneridae</taxon>
        <taxon>Pentapetalae</taxon>
        <taxon>rosids</taxon>
        <taxon>malvids</taxon>
        <taxon>Brassicales</taxon>
        <taxon>Brassicaceae</taxon>
        <taxon>Arabideae</taxon>
        <taxon>Arabis</taxon>
    </lineage>
</organism>
<dbReference type="InterPro" id="IPR012677">
    <property type="entry name" value="Nucleotide-bd_a/b_plait_sf"/>
</dbReference>
<dbReference type="Gene3D" id="3.30.70.330">
    <property type="match status" value="1"/>
</dbReference>
<dbReference type="InterPro" id="IPR035979">
    <property type="entry name" value="RBD_domain_sf"/>
</dbReference>